<evidence type="ECO:0000259" key="4">
    <source>
        <dbReference type="Pfam" id="PF05368"/>
    </source>
</evidence>
<dbReference type="Proteomes" id="UP000076532">
    <property type="component" value="Unassembled WGS sequence"/>
</dbReference>
<dbReference type="STRING" id="436010.A0A166ILU1"/>
<dbReference type="Gene3D" id="3.90.25.10">
    <property type="entry name" value="UDP-galactose 4-epimerase, domain 1"/>
    <property type="match status" value="1"/>
</dbReference>
<dbReference type="PANTHER" id="PTHR42748:SF30">
    <property type="entry name" value="NMRA-LIKE DOMAIN-CONTAINING PROTEIN"/>
    <property type="match status" value="1"/>
</dbReference>
<protein>
    <submittedName>
        <fullName evidence="5">NAD(P)-binding protein</fullName>
    </submittedName>
</protein>
<gene>
    <name evidence="5" type="ORF">FIBSPDRAFT_911226</name>
</gene>
<dbReference type="Gene3D" id="3.40.50.720">
    <property type="entry name" value="NAD(P)-binding Rossmann-like Domain"/>
    <property type="match status" value="1"/>
</dbReference>
<dbReference type="SUPFAM" id="SSF51735">
    <property type="entry name" value="NAD(P)-binding Rossmann-fold domains"/>
    <property type="match status" value="1"/>
</dbReference>
<proteinExistence type="inferred from homology"/>
<dbReference type="OrthoDB" id="419598at2759"/>
<evidence type="ECO:0000256" key="2">
    <source>
        <dbReference type="ARBA" id="ARBA00022857"/>
    </source>
</evidence>
<evidence type="ECO:0000313" key="6">
    <source>
        <dbReference type="Proteomes" id="UP000076532"/>
    </source>
</evidence>
<dbReference type="InterPro" id="IPR036291">
    <property type="entry name" value="NAD(P)-bd_dom_sf"/>
</dbReference>
<evidence type="ECO:0000256" key="3">
    <source>
        <dbReference type="ARBA" id="ARBA00023002"/>
    </source>
</evidence>
<dbReference type="GO" id="GO:0016491">
    <property type="term" value="F:oxidoreductase activity"/>
    <property type="evidence" value="ECO:0007669"/>
    <property type="project" value="UniProtKB-KW"/>
</dbReference>
<name>A0A166ILU1_9AGAM</name>
<dbReference type="CDD" id="cd05251">
    <property type="entry name" value="NmrA_like_SDR_a"/>
    <property type="match status" value="1"/>
</dbReference>
<sequence>MSRIVAVFGATGTQGSSVVNALLQDRTFAPRAITRNPSSDAAKALAARGVEVVTGDLWDKESIRKAVAGCEAVFGVTDFGDPSIMQGNARGEIIQGKLLIDAAKDAGVKFFVWSSLPNGTEVSKGKYTGVAQFDGKVEVEEYLKASGLPAATACTGWFVENILKVPGMFAQGADGAYELAIPCYSAASPNALTWAENALGTSVLALLTHYQDRADEILGKTFYVGNADITYPDFAAVLSKAIDKPVRFVSGPPTGIQPLDDMYKIMSEFGMYPDASLPDPRLIALGAQFATLEEFAEQHFKPRFHSSTK</sequence>
<dbReference type="PANTHER" id="PTHR42748">
    <property type="entry name" value="NITROGEN METABOLITE REPRESSION PROTEIN NMRA FAMILY MEMBER"/>
    <property type="match status" value="1"/>
</dbReference>
<keyword evidence="6" id="KW-1185">Reference proteome</keyword>
<accession>A0A166ILU1</accession>
<dbReference type="GO" id="GO:0005634">
    <property type="term" value="C:nucleus"/>
    <property type="evidence" value="ECO:0007669"/>
    <property type="project" value="TreeGrafter"/>
</dbReference>
<comment type="similarity">
    <text evidence="1">Belongs to the NmrA-type oxidoreductase family.</text>
</comment>
<reference evidence="5 6" key="1">
    <citation type="journal article" date="2016" name="Mol. Biol. Evol.">
        <title>Comparative Genomics of Early-Diverging Mushroom-Forming Fungi Provides Insights into the Origins of Lignocellulose Decay Capabilities.</title>
        <authorList>
            <person name="Nagy L.G."/>
            <person name="Riley R."/>
            <person name="Tritt A."/>
            <person name="Adam C."/>
            <person name="Daum C."/>
            <person name="Floudas D."/>
            <person name="Sun H."/>
            <person name="Yadav J.S."/>
            <person name="Pangilinan J."/>
            <person name="Larsson K.H."/>
            <person name="Matsuura K."/>
            <person name="Barry K."/>
            <person name="Labutti K."/>
            <person name="Kuo R."/>
            <person name="Ohm R.A."/>
            <person name="Bhattacharya S.S."/>
            <person name="Shirouzu T."/>
            <person name="Yoshinaga Y."/>
            <person name="Martin F.M."/>
            <person name="Grigoriev I.V."/>
            <person name="Hibbett D.S."/>
        </authorList>
    </citation>
    <scope>NUCLEOTIDE SEQUENCE [LARGE SCALE GENOMIC DNA]</scope>
    <source>
        <strain evidence="5 6">CBS 109695</strain>
    </source>
</reference>
<keyword evidence="3" id="KW-0560">Oxidoreductase</keyword>
<dbReference type="Pfam" id="PF05368">
    <property type="entry name" value="NmrA"/>
    <property type="match status" value="1"/>
</dbReference>
<evidence type="ECO:0000256" key="1">
    <source>
        <dbReference type="ARBA" id="ARBA00006328"/>
    </source>
</evidence>
<dbReference type="EMBL" id="KV417559">
    <property type="protein sequence ID" value="KZP19964.1"/>
    <property type="molecule type" value="Genomic_DNA"/>
</dbReference>
<dbReference type="InterPro" id="IPR051164">
    <property type="entry name" value="NmrA-like_oxidored"/>
</dbReference>
<dbReference type="InterPro" id="IPR008030">
    <property type="entry name" value="NmrA-like"/>
</dbReference>
<evidence type="ECO:0000313" key="5">
    <source>
        <dbReference type="EMBL" id="KZP19964.1"/>
    </source>
</evidence>
<keyword evidence="2" id="KW-0521">NADP</keyword>
<feature type="domain" description="NmrA-like" evidence="4">
    <location>
        <begin position="3"/>
        <end position="258"/>
    </location>
</feature>
<organism evidence="5 6">
    <name type="scientific">Athelia psychrophila</name>
    <dbReference type="NCBI Taxonomy" id="1759441"/>
    <lineage>
        <taxon>Eukaryota</taxon>
        <taxon>Fungi</taxon>
        <taxon>Dikarya</taxon>
        <taxon>Basidiomycota</taxon>
        <taxon>Agaricomycotina</taxon>
        <taxon>Agaricomycetes</taxon>
        <taxon>Agaricomycetidae</taxon>
        <taxon>Atheliales</taxon>
        <taxon>Atheliaceae</taxon>
        <taxon>Athelia</taxon>
    </lineage>
</organism>
<dbReference type="AlphaFoldDB" id="A0A166ILU1"/>